<name>A0AAN8I7Y4_9EURO</name>
<feature type="region of interest" description="Disordered" evidence="1">
    <location>
        <begin position="1"/>
        <end position="37"/>
    </location>
</feature>
<proteinExistence type="predicted"/>
<reference evidence="2 3" key="1">
    <citation type="submission" date="2022-12" db="EMBL/GenBank/DDBJ databases">
        <title>Genomic features and morphological characterization of a novel Knufia sp. strain isolated from spacecraft assembly facility.</title>
        <authorList>
            <person name="Teixeira M."/>
            <person name="Chander A.M."/>
            <person name="Stajich J.E."/>
            <person name="Venkateswaran K."/>
        </authorList>
    </citation>
    <scope>NUCLEOTIDE SEQUENCE [LARGE SCALE GENOMIC DNA]</scope>
    <source>
        <strain evidence="2 3">FJI-L2-BK-P2</strain>
    </source>
</reference>
<evidence type="ECO:0000313" key="3">
    <source>
        <dbReference type="Proteomes" id="UP001316803"/>
    </source>
</evidence>
<dbReference type="EMBL" id="JAKLMC020000001">
    <property type="protein sequence ID" value="KAK5958742.1"/>
    <property type="molecule type" value="Genomic_DNA"/>
</dbReference>
<protein>
    <submittedName>
        <fullName evidence="2">Uncharacterized protein</fullName>
    </submittedName>
</protein>
<accession>A0AAN8I7Y4</accession>
<evidence type="ECO:0000256" key="1">
    <source>
        <dbReference type="SAM" id="MobiDB-lite"/>
    </source>
</evidence>
<evidence type="ECO:0000313" key="2">
    <source>
        <dbReference type="EMBL" id="KAK5958742.1"/>
    </source>
</evidence>
<feature type="region of interest" description="Disordered" evidence="1">
    <location>
        <begin position="238"/>
        <end position="295"/>
    </location>
</feature>
<feature type="compositionally biased region" description="Basic residues" evidence="1">
    <location>
        <begin position="247"/>
        <end position="256"/>
    </location>
</feature>
<comment type="caution">
    <text evidence="2">The sequence shown here is derived from an EMBL/GenBank/DDBJ whole genome shotgun (WGS) entry which is preliminary data.</text>
</comment>
<dbReference type="AlphaFoldDB" id="A0AAN8I7Y4"/>
<sequence length="295" mass="34282">MSTPQGKYVPPFRRGTVQPAQEHASSPIKSEEERRSHQLREDTLARLSTIENLSKRILARAPLDRHLAYIKAHSARQLDLVQIDAELFRDVIKLSNTFRAKQAEVLEVLRVRDRVEEVWWLLQKQIEVWSKDDDGELNDWAREFDKKLREAVSYGQEALRRHEERERAVAKQVLERVPAGVERQAHSAQGADLEEQIPYDKDGEQLSAYMVSRQQATLQEASPYNVPLEQHRTLEAMLDRNPEHQKEKKKPTRRRSKQQEKASRGRRQTTGAPSESSDYHTAESLTNEYETAEEE</sequence>
<organism evidence="2 3">
    <name type="scientific">Knufia fluminis</name>
    <dbReference type="NCBI Taxonomy" id="191047"/>
    <lineage>
        <taxon>Eukaryota</taxon>
        <taxon>Fungi</taxon>
        <taxon>Dikarya</taxon>
        <taxon>Ascomycota</taxon>
        <taxon>Pezizomycotina</taxon>
        <taxon>Eurotiomycetes</taxon>
        <taxon>Chaetothyriomycetidae</taxon>
        <taxon>Chaetothyriales</taxon>
        <taxon>Trichomeriaceae</taxon>
        <taxon>Knufia</taxon>
    </lineage>
</organism>
<gene>
    <name evidence="2" type="ORF">OHC33_000585</name>
</gene>
<keyword evidence="3" id="KW-1185">Reference proteome</keyword>
<dbReference type="Proteomes" id="UP001316803">
    <property type="component" value="Unassembled WGS sequence"/>
</dbReference>